<evidence type="ECO:0000259" key="3">
    <source>
        <dbReference type="Pfam" id="PF02826"/>
    </source>
</evidence>
<comment type="caution">
    <text evidence="4">The sequence shown here is derived from an EMBL/GenBank/DDBJ whole genome shotgun (WGS) entry which is preliminary data.</text>
</comment>
<dbReference type="GO" id="GO:0030267">
    <property type="term" value="F:glyoxylate reductase (NADPH) activity"/>
    <property type="evidence" value="ECO:0007669"/>
    <property type="project" value="UniProtKB-EC"/>
</dbReference>
<dbReference type="CDD" id="cd05300">
    <property type="entry name" value="2-Hacid_dh_1"/>
    <property type="match status" value="1"/>
</dbReference>
<dbReference type="PANTHER" id="PTHR43333">
    <property type="entry name" value="2-HACID_DH_C DOMAIN-CONTAINING PROTEIN"/>
    <property type="match status" value="1"/>
</dbReference>
<dbReference type="PANTHER" id="PTHR43333:SF1">
    <property type="entry name" value="D-ISOMER SPECIFIC 2-HYDROXYACID DEHYDROGENASE NAD-BINDING DOMAIN-CONTAINING PROTEIN"/>
    <property type="match status" value="1"/>
</dbReference>
<protein>
    <submittedName>
        <fullName evidence="4">Glyoxylate/hydroxypyruvate reductase A</fullName>
        <ecNumber evidence="4">1.1.1.79</ecNumber>
    </submittedName>
</protein>
<organism evidence="4">
    <name type="scientific">bioreactor metagenome</name>
    <dbReference type="NCBI Taxonomy" id="1076179"/>
    <lineage>
        <taxon>unclassified sequences</taxon>
        <taxon>metagenomes</taxon>
        <taxon>ecological metagenomes</taxon>
    </lineage>
</organism>
<evidence type="ECO:0000256" key="1">
    <source>
        <dbReference type="ARBA" id="ARBA00023002"/>
    </source>
</evidence>
<dbReference type="AlphaFoldDB" id="A0A644XGY2"/>
<feature type="domain" description="D-isomer specific 2-hydroxyacid dehydrogenase NAD-binding" evidence="3">
    <location>
        <begin position="107"/>
        <end position="280"/>
    </location>
</feature>
<name>A0A644XGY2_9ZZZZ</name>
<dbReference type="InterPro" id="IPR006140">
    <property type="entry name" value="D-isomer_DH_NAD-bd"/>
</dbReference>
<keyword evidence="4" id="KW-0670">Pyruvate</keyword>
<reference evidence="4" key="1">
    <citation type="submission" date="2019-08" db="EMBL/GenBank/DDBJ databases">
        <authorList>
            <person name="Kucharzyk K."/>
            <person name="Murdoch R.W."/>
            <person name="Higgins S."/>
            <person name="Loffler F."/>
        </authorList>
    </citation>
    <scope>NUCLEOTIDE SEQUENCE</scope>
</reference>
<dbReference type="InterPro" id="IPR036291">
    <property type="entry name" value="NAD(P)-bd_dom_sf"/>
</dbReference>
<proteinExistence type="predicted"/>
<dbReference type="Pfam" id="PF02826">
    <property type="entry name" value="2-Hacid_dh_C"/>
    <property type="match status" value="1"/>
</dbReference>
<evidence type="ECO:0000256" key="2">
    <source>
        <dbReference type="ARBA" id="ARBA00023027"/>
    </source>
</evidence>
<accession>A0A644XGY2</accession>
<gene>
    <name evidence="4" type="primary">ghrA_2</name>
    <name evidence="4" type="ORF">SDC9_61841</name>
</gene>
<evidence type="ECO:0000313" key="4">
    <source>
        <dbReference type="EMBL" id="MPM15470.1"/>
    </source>
</evidence>
<dbReference type="Gene3D" id="3.40.50.720">
    <property type="entry name" value="NAD(P)-binding Rossmann-like Domain"/>
    <property type="match status" value="2"/>
</dbReference>
<sequence length="323" mass="36008">MQNLLILMPGSESDQGRIRQIAGERCEISFFDPDWSRAAYESHLKAANIVLGDPDPADLPLLQNLRLHQSTWAGIERYAVHGDLYHGAVLCNMRGAYGPVIAEYAVASILALCWRFSAYDAAQENGVWRNALPGKTLEGASALIVGAGDIGRSLAARLRPFVKTIIGVRRTLEPMEEFDKVASMDELDGLLPEADIVACCLPRNNSTERLFDKARFRRMKADAIFVNVGRGISVVTDDLNAVLEEGRLWGAALDVTDPEPLPPEHPLWKQKRVRITPHVSGNMFDPGSPTDRRIWDVCLRNLENYLDGRQLENVVDFADYRAR</sequence>
<dbReference type="GO" id="GO:0051287">
    <property type="term" value="F:NAD binding"/>
    <property type="evidence" value="ECO:0007669"/>
    <property type="project" value="InterPro"/>
</dbReference>
<dbReference type="EC" id="1.1.1.79" evidence="4"/>
<keyword evidence="2" id="KW-0520">NAD</keyword>
<dbReference type="EMBL" id="VSSQ01002447">
    <property type="protein sequence ID" value="MPM15470.1"/>
    <property type="molecule type" value="Genomic_DNA"/>
</dbReference>
<dbReference type="SUPFAM" id="SSF51735">
    <property type="entry name" value="NAD(P)-binding Rossmann-fold domains"/>
    <property type="match status" value="1"/>
</dbReference>
<keyword evidence="1 4" id="KW-0560">Oxidoreductase</keyword>